<evidence type="ECO:0000313" key="2">
    <source>
        <dbReference type="Proteomes" id="UP001279642"/>
    </source>
</evidence>
<dbReference type="InterPro" id="IPR050563">
    <property type="entry name" value="4-hydroxybenzoyl-CoA_TE"/>
</dbReference>
<dbReference type="PANTHER" id="PTHR31793:SF2">
    <property type="entry name" value="BLR1345 PROTEIN"/>
    <property type="match status" value="1"/>
</dbReference>
<sequence length="167" mass="18997">MTEAVIDAPFVSTSLKVRPEWIDSNGHMNVAFYPRAFDLAFDEVYVRLALGQEMVSTANTSTFASEMHLTFQGEVFEGDPLRITTQLVGLNAKKFHWFQAMYHGEKGYLAATCEWMILFVDMLQRRVSPMPDDVKARLDRVLAAHSQLPPPPEVGRYISMQNRRRAG</sequence>
<dbReference type="PANTHER" id="PTHR31793">
    <property type="entry name" value="4-HYDROXYBENZOYL-COA THIOESTERASE FAMILY MEMBER"/>
    <property type="match status" value="1"/>
</dbReference>
<dbReference type="SUPFAM" id="SSF54637">
    <property type="entry name" value="Thioesterase/thiol ester dehydrase-isomerase"/>
    <property type="match status" value="1"/>
</dbReference>
<keyword evidence="2" id="KW-1185">Reference proteome</keyword>
<dbReference type="InterPro" id="IPR029069">
    <property type="entry name" value="HotDog_dom_sf"/>
</dbReference>
<organism evidence="1 2">
    <name type="scientific">Dongia soli</name>
    <dbReference type="NCBI Taxonomy" id="600628"/>
    <lineage>
        <taxon>Bacteria</taxon>
        <taxon>Pseudomonadati</taxon>
        <taxon>Pseudomonadota</taxon>
        <taxon>Alphaproteobacteria</taxon>
        <taxon>Rhodospirillales</taxon>
        <taxon>Dongiaceae</taxon>
        <taxon>Dongia</taxon>
    </lineage>
</organism>
<name>A0ABU5E6N7_9PROT</name>
<dbReference type="CDD" id="cd00586">
    <property type="entry name" value="4HBT"/>
    <property type="match status" value="1"/>
</dbReference>
<comment type="caution">
    <text evidence="1">The sequence shown here is derived from an EMBL/GenBank/DDBJ whole genome shotgun (WGS) entry which is preliminary data.</text>
</comment>
<proteinExistence type="predicted"/>
<dbReference type="Gene3D" id="3.10.129.10">
    <property type="entry name" value="Hotdog Thioesterase"/>
    <property type="match status" value="1"/>
</dbReference>
<evidence type="ECO:0000313" key="1">
    <source>
        <dbReference type="EMBL" id="MDY0881300.1"/>
    </source>
</evidence>
<gene>
    <name evidence="1" type="ORF">SMD27_00450</name>
</gene>
<accession>A0ABU5E6N7</accession>
<dbReference type="Proteomes" id="UP001279642">
    <property type="component" value="Unassembled WGS sequence"/>
</dbReference>
<dbReference type="RefSeq" id="WP_320506369.1">
    <property type="nucleotide sequence ID" value="NZ_JAXCLW010000001.1"/>
</dbReference>
<reference evidence="1 2" key="1">
    <citation type="journal article" date="2016" name="Antonie Van Leeuwenhoek">
        <title>Dongia soli sp. nov., isolated from soil from Dokdo, Korea.</title>
        <authorList>
            <person name="Kim D.U."/>
            <person name="Lee H."/>
            <person name="Kim H."/>
            <person name="Kim S.G."/>
            <person name="Ka J.O."/>
        </authorList>
    </citation>
    <scope>NUCLEOTIDE SEQUENCE [LARGE SCALE GENOMIC DNA]</scope>
    <source>
        <strain evidence="1 2">D78</strain>
    </source>
</reference>
<dbReference type="EMBL" id="JAXCLW010000001">
    <property type="protein sequence ID" value="MDY0881300.1"/>
    <property type="molecule type" value="Genomic_DNA"/>
</dbReference>
<protein>
    <submittedName>
        <fullName evidence="1">Thioesterase family protein</fullName>
    </submittedName>
</protein>
<dbReference type="Pfam" id="PF13279">
    <property type="entry name" value="4HBT_2"/>
    <property type="match status" value="1"/>
</dbReference>